<dbReference type="EMBL" id="OC318294">
    <property type="protein sequence ID" value="CAD7401368.1"/>
    <property type="molecule type" value="Genomic_DNA"/>
</dbReference>
<organism evidence="15">
    <name type="scientific">Timema cristinae</name>
    <name type="common">Walking stick</name>
    <dbReference type="NCBI Taxonomy" id="61476"/>
    <lineage>
        <taxon>Eukaryota</taxon>
        <taxon>Metazoa</taxon>
        <taxon>Ecdysozoa</taxon>
        <taxon>Arthropoda</taxon>
        <taxon>Hexapoda</taxon>
        <taxon>Insecta</taxon>
        <taxon>Pterygota</taxon>
        <taxon>Neoptera</taxon>
        <taxon>Polyneoptera</taxon>
        <taxon>Phasmatodea</taxon>
        <taxon>Timematodea</taxon>
        <taxon>Timematoidea</taxon>
        <taxon>Timematidae</taxon>
        <taxon>Timema</taxon>
    </lineage>
</organism>
<keyword evidence="2 10" id="KW-0158">Chromosome</keyword>
<feature type="domain" description="FACT complex subunit SPT16 middle" evidence="13">
    <location>
        <begin position="525"/>
        <end position="685"/>
    </location>
</feature>
<dbReference type="PANTHER" id="PTHR13980">
    <property type="entry name" value="CDC68 RELATED"/>
    <property type="match status" value="1"/>
</dbReference>
<dbReference type="GO" id="GO:0006260">
    <property type="term" value="P:DNA replication"/>
    <property type="evidence" value="ECO:0007669"/>
    <property type="project" value="UniProtKB-KW"/>
</dbReference>
<evidence type="ECO:0000259" key="14">
    <source>
        <dbReference type="SMART" id="SM01287"/>
    </source>
</evidence>
<dbReference type="SMART" id="SM01286">
    <property type="entry name" value="SPT16"/>
    <property type="match status" value="1"/>
</dbReference>
<dbReference type="Pfam" id="PF08644">
    <property type="entry name" value="SPT16"/>
    <property type="match status" value="1"/>
</dbReference>
<dbReference type="GO" id="GO:0032786">
    <property type="term" value="P:positive regulation of DNA-templated transcription, elongation"/>
    <property type="evidence" value="ECO:0007669"/>
    <property type="project" value="UniProtKB-ARBA"/>
</dbReference>
<dbReference type="InterPro" id="IPR013719">
    <property type="entry name" value="RTT106/SPT16-like_middle_dom"/>
</dbReference>
<evidence type="ECO:0000256" key="1">
    <source>
        <dbReference type="ARBA" id="ARBA00010779"/>
    </source>
</evidence>
<evidence type="ECO:0000256" key="2">
    <source>
        <dbReference type="ARBA" id="ARBA00022454"/>
    </source>
</evidence>
<keyword evidence="8 10" id="KW-0234">DNA repair</keyword>
<evidence type="ECO:0000313" key="15">
    <source>
        <dbReference type="EMBL" id="CAD7401368.1"/>
    </source>
</evidence>
<dbReference type="SUPFAM" id="SSF55920">
    <property type="entry name" value="Creatinase/aminopeptidase"/>
    <property type="match status" value="1"/>
</dbReference>
<feature type="domain" description="Histone chaperone RTT106/FACT complex subunit SPT16-like middle" evidence="14">
    <location>
        <begin position="802"/>
        <end position="892"/>
    </location>
</feature>
<comment type="function">
    <text evidence="10">Component of the FACT complex, a general chromatin factor that acts to reorganize nucleosomes. The FACT complex is involved in multiple processes that require DNA as a template such as mRNA elongation, DNA replication and DNA repair. During transcription elongation the FACT complex acts as a histone chaperone that both destabilizes and restores nucleosomal structure. It facilitates the passage of RNA polymerase II and transcription by promoting the dissociation of one histone H2A-H2B dimer from the nucleosome, then subsequently promotes the reestablishment of the nucleosome following the passage of RNA polymerase II.</text>
</comment>
<dbReference type="InterPro" id="IPR000994">
    <property type="entry name" value="Pept_M24"/>
</dbReference>
<evidence type="ECO:0000256" key="5">
    <source>
        <dbReference type="ARBA" id="ARBA00023015"/>
    </source>
</evidence>
<feature type="region of interest" description="Disordered" evidence="11">
    <location>
        <begin position="429"/>
        <end position="510"/>
    </location>
</feature>
<dbReference type="Gene3D" id="2.30.29.30">
    <property type="entry name" value="Pleckstrin-homology domain (PH domain)/Phosphotyrosine-binding domain (PTB)"/>
    <property type="match status" value="1"/>
</dbReference>
<keyword evidence="9 10" id="KW-0539">Nucleus</keyword>
<dbReference type="CDD" id="cd01091">
    <property type="entry name" value="CDC68-like"/>
    <property type="match status" value="1"/>
</dbReference>
<evidence type="ECO:0000256" key="10">
    <source>
        <dbReference type="RuleBase" id="RU367052"/>
    </source>
</evidence>
<dbReference type="Gene3D" id="2.30.29.150">
    <property type="match status" value="1"/>
</dbReference>
<dbReference type="InterPro" id="IPR040258">
    <property type="entry name" value="Spt16"/>
</dbReference>
<protein>
    <recommendedName>
        <fullName evidence="10">FACT complex subunit</fullName>
    </recommendedName>
</protein>
<dbReference type="InterPro" id="IPR033825">
    <property type="entry name" value="Spt16_M24"/>
</dbReference>
<evidence type="ECO:0000256" key="8">
    <source>
        <dbReference type="ARBA" id="ARBA00023204"/>
    </source>
</evidence>
<dbReference type="GO" id="GO:0035101">
    <property type="term" value="C:FACT complex"/>
    <property type="evidence" value="ECO:0007669"/>
    <property type="project" value="UniProtKB-UniRule"/>
</dbReference>
<feature type="domain" description="FACT complex subunit SPT16 N-terminal lobe" evidence="12">
    <location>
        <begin position="6"/>
        <end position="170"/>
    </location>
</feature>
<dbReference type="PANTHER" id="PTHR13980:SF15">
    <property type="entry name" value="FACT COMPLEX SUBUNIT SPT16"/>
    <property type="match status" value="1"/>
</dbReference>
<evidence type="ECO:0000256" key="4">
    <source>
        <dbReference type="ARBA" id="ARBA00022763"/>
    </source>
</evidence>
<keyword evidence="6" id="KW-0175">Coiled coil</keyword>
<comment type="subcellular location">
    <subcellularLocation>
        <location evidence="10">Nucleus</location>
    </subcellularLocation>
    <subcellularLocation>
        <location evidence="10">Chromosome</location>
    </subcellularLocation>
</comment>
<keyword evidence="3 10" id="KW-0235">DNA replication</keyword>
<evidence type="ECO:0000256" key="11">
    <source>
        <dbReference type="SAM" id="MobiDB-lite"/>
    </source>
</evidence>
<proteinExistence type="inferred from homology"/>
<dbReference type="FunFam" id="3.40.350.10:FF:000005">
    <property type="entry name" value="SPT16 homolog, facilitates chromatin-remodeling subunit"/>
    <property type="match status" value="1"/>
</dbReference>
<comment type="subunit">
    <text evidence="10">Component of the FACT complex.</text>
</comment>
<dbReference type="InterPro" id="IPR029149">
    <property type="entry name" value="Creatin/AminoP/Spt16_N"/>
</dbReference>
<dbReference type="AlphaFoldDB" id="A0A7R9CSX3"/>
<dbReference type="InterPro" id="IPR036005">
    <property type="entry name" value="Creatinase/aminopeptidase-like"/>
</dbReference>
<evidence type="ECO:0000256" key="7">
    <source>
        <dbReference type="ARBA" id="ARBA00023163"/>
    </source>
</evidence>
<feature type="compositionally biased region" description="Basic and acidic residues" evidence="11">
    <location>
        <begin position="458"/>
        <end position="478"/>
    </location>
</feature>
<dbReference type="GO" id="GO:0031491">
    <property type="term" value="F:nucleosome binding"/>
    <property type="evidence" value="ECO:0007669"/>
    <property type="project" value="TreeGrafter"/>
</dbReference>
<dbReference type="SMART" id="SM01285">
    <property type="entry name" value="FACT-Spt16_Nlob"/>
    <property type="match status" value="1"/>
</dbReference>
<accession>A0A7R9CSX3</accession>
<dbReference type="Gene3D" id="2.30.29.210">
    <property type="entry name" value="FACT complex subunit Spt16p/Cdc68p"/>
    <property type="match status" value="1"/>
</dbReference>
<dbReference type="InterPro" id="IPR056595">
    <property type="entry name" value="Fact-SPT16_PH"/>
</dbReference>
<feature type="compositionally biased region" description="Basic and acidic residues" evidence="11">
    <location>
        <begin position="438"/>
        <end position="448"/>
    </location>
</feature>
<dbReference type="GO" id="GO:0006368">
    <property type="term" value="P:transcription elongation by RNA polymerase II"/>
    <property type="evidence" value="ECO:0007669"/>
    <property type="project" value="TreeGrafter"/>
</dbReference>
<evidence type="ECO:0000259" key="13">
    <source>
        <dbReference type="SMART" id="SM01286"/>
    </source>
</evidence>
<dbReference type="Gene3D" id="3.40.350.10">
    <property type="entry name" value="Creatinase/prolidase N-terminal domain"/>
    <property type="match status" value="1"/>
</dbReference>
<dbReference type="InterPro" id="IPR013953">
    <property type="entry name" value="FACT_SPT16_M"/>
</dbReference>
<gene>
    <name evidence="15" type="ORF">TCEB3V08_LOCUS5973</name>
</gene>
<dbReference type="Pfam" id="PF08512">
    <property type="entry name" value="Rttp106-like_middle"/>
    <property type="match status" value="1"/>
</dbReference>
<name>A0A7R9CSX3_TIMCR</name>
<keyword evidence="5 10" id="KW-0805">Transcription regulation</keyword>
<keyword evidence="7 10" id="KW-0804">Transcription</keyword>
<dbReference type="InterPro" id="IPR011993">
    <property type="entry name" value="PH-like_dom_sf"/>
</dbReference>
<dbReference type="FunFam" id="2.30.29.30:FF:000017">
    <property type="entry name" value="FACT complex subunit SPT16"/>
    <property type="match status" value="1"/>
</dbReference>
<dbReference type="Pfam" id="PF14826">
    <property type="entry name" value="FACT-Spt16_Nlob"/>
    <property type="match status" value="1"/>
</dbReference>
<reference evidence="15" key="1">
    <citation type="submission" date="2020-11" db="EMBL/GenBank/DDBJ databases">
        <authorList>
            <person name="Tran Van P."/>
        </authorList>
    </citation>
    <scope>NUCLEOTIDE SEQUENCE</scope>
</reference>
<comment type="similarity">
    <text evidence="1 10">Belongs to the peptidase M24 family. SPT16 subfamily.</text>
</comment>
<sequence>MSNINLDKDAFFRRMKRLYAGWKEAENSNEEGLTKVDAISAAVGVDEEVVYSKSTSLQTWLLGYELTDTIMLLTVDSIHFLASKKKIEFLRQIETNKDENDVPPVVLHVRDRTDDDKGNFKALIDAIKGSKKGKTLGLFTKDNYPGQFMVAWRSALKKEEFENLDISAAIAYIMAPKEDSEILTTKKACLVSVDVFNKYLKDQIMEIIDSDKKVKHIKLAEGVESAITDKKYVSGVDTSQVDMCYPAIIQSGGHYNLKFSVVSDKNVLHFGSIVCSLGARYKSYCSNIVRTLLGNYTFLVNLEEELLKTLQAGTKLCDVYEAGVNYVKKEKPDIVDKLTKNFGFAMGIEFRESSLVIGPKTTAVARKGMVFNVNVGLSGLVNKDSQDKEGKVYALFVGDTAMVNDGQTATILTPSKKKIKNVGIFLKDDEDEEEEEEKKEKKEPEILGRGKRTTVLESKLRSEHSSEEKRKEHQKELAHQLNEAAKARLAQQSGGKEQEKVRKSTVSYKNHNQMPREAEVKELKIYVDRKYETVILPVFGISVPFHIATIKNISQSVEGDYTYLRVNFFHPGATMGRNEGGTYPNPDATFLKEVTYRSTNVKEPGELLAPSSNLNTAFRLIKEVQKKFKNREAEEREKEDLVKQDTLVMSQNKGNPKLKDLYIRPNIVTKRMTGSLEAHINGFRYTSVRGDKVDILYNNIKNAFFQPCDGEMIILLHFHLKHAIMFGKKKHVDVQFYTEVGEITTDLGKHQHMHDRDDLAAEQSERELRHKLKTAFKSFCEKVESMTKQEVEFDTPFRELGFPGAPFRSTVLLQPTSGCLVTLTEWPPFVITLDDVELVHFERVQFHLKNFDMIFVFKDYHRKVAMVNAIPMNMLDHVKEWLNSCDIRYSEGIQSLNWTKIMKTITDDPEGFFESGGWTFLDPESDAENNAEDLEEEEEDDAYEVQYYSYCRYLTNSHQIS</sequence>
<dbReference type="FunFam" id="2.30.29.210:FF:000001">
    <property type="entry name" value="FACT complex subunit spt16"/>
    <property type="match status" value="1"/>
</dbReference>
<dbReference type="SMART" id="SM01287">
    <property type="entry name" value="Rtt106"/>
    <property type="match status" value="1"/>
</dbReference>
<dbReference type="Pfam" id="PF00557">
    <property type="entry name" value="Peptidase_M24"/>
    <property type="match status" value="1"/>
</dbReference>
<dbReference type="FunFam" id="2.30.29.150:FF:000003">
    <property type="entry name" value="FACT complex subunit SPT16"/>
    <property type="match status" value="1"/>
</dbReference>
<evidence type="ECO:0000259" key="12">
    <source>
        <dbReference type="SMART" id="SM01285"/>
    </source>
</evidence>
<evidence type="ECO:0000256" key="6">
    <source>
        <dbReference type="ARBA" id="ARBA00023054"/>
    </source>
</evidence>
<evidence type="ECO:0000256" key="3">
    <source>
        <dbReference type="ARBA" id="ARBA00022705"/>
    </source>
</evidence>
<dbReference type="InterPro" id="IPR029148">
    <property type="entry name" value="FACT-SPT16_Nlobe"/>
</dbReference>
<evidence type="ECO:0000256" key="9">
    <source>
        <dbReference type="ARBA" id="ARBA00023242"/>
    </source>
</evidence>
<dbReference type="Pfam" id="PF24824">
    <property type="entry name" value="PH_SPT16"/>
    <property type="match status" value="1"/>
</dbReference>
<keyword evidence="4 10" id="KW-0227">DNA damage</keyword>
<dbReference type="FunFam" id="3.90.230.10:FF:000005">
    <property type="entry name" value="FACT complex subunit spt16"/>
    <property type="match status" value="1"/>
</dbReference>
<dbReference type="Gene3D" id="3.90.230.10">
    <property type="entry name" value="Creatinase/methionine aminopeptidase superfamily"/>
    <property type="match status" value="1"/>
</dbReference>
<dbReference type="GO" id="GO:0006281">
    <property type="term" value="P:DNA repair"/>
    <property type="evidence" value="ECO:0007669"/>
    <property type="project" value="UniProtKB-UniRule"/>
</dbReference>